<protein>
    <submittedName>
        <fullName evidence="2">Small nuclear RNA activating complex polypeptide 2</fullName>
    </submittedName>
</protein>
<evidence type="ECO:0000313" key="2">
    <source>
        <dbReference type="Ensembl" id="ENSKMAP00000009629.1"/>
    </source>
</evidence>
<feature type="compositionally biased region" description="Polar residues" evidence="1">
    <location>
        <begin position="254"/>
        <end position="282"/>
    </location>
</feature>
<name>A0A3Q3AEF5_KRYMA</name>
<dbReference type="PANTHER" id="PTHR15132:SF1">
    <property type="entry name" value="SNRNA-ACTIVATING PROTEIN COMPLEX SUBUNIT 2"/>
    <property type="match status" value="1"/>
</dbReference>
<dbReference type="STRING" id="37003.ENSKMAP00000009629"/>
<feature type="region of interest" description="Disordered" evidence="1">
    <location>
        <begin position="210"/>
        <end position="301"/>
    </location>
</feature>
<feature type="compositionally biased region" description="Low complexity" evidence="1">
    <location>
        <begin position="409"/>
        <end position="419"/>
    </location>
</feature>
<dbReference type="GeneID" id="108242241"/>
<dbReference type="InterPro" id="IPR021281">
    <property type="entry name" value="SNAPC2"/>
</dbReference>
<sequence length="463" mass="49551">MKPPPRVRVKRTFDLCDPAPRSSRTKSGRWSRGELLRLLTALKRVDRTDQNRDVDCVFLKKCLPTRSVSEVSSMVDSLKNKLISGVSFQLQKNRWKEKCSRKPIEKWTHLASAMAGTLEVVVSAAFSQILVVLSTETCTLRNCDLSPVHSPPGQIVPLRPILRVPVQGKVPAKIPVPVFLKTPAATMGPARRLPAPCQVVRVPTRTCLPFQPASSSSSSSSSRTPPLGLSSATGQVGPGWSSALAAAAERGSRSKTTPLPSSPQTHLSPSSVPTTAPQSLSVLPTHPTVPHSSSVAAPHTSFGQNSKQTTFAVKCVVDFEKIYNFLSAVQNSSEDFHLTPMESAVVLDLLMSLPEELCLLDCKNLHKHMVQVYESVSAPADVKAARELLMKVEFGPGSQGVGSPRGHQPAPAGPADGAPVSDSGGKEGKLDASGGPNMSQSCPPLNPFMVPLQLLQRRQTSAP</sequence>
<dbReference type="GO" id="GO:0016604">
    <property type="term" value="C:nuclear body"/>
    <property type="evidence" value="ECO:0007669"/>
    <property type="project" value="TreeGrafter"/>
</dbReference>
<dbReference type="GeneTree" id="ENSGT00390000017407"/>
<dbReference type="AlphaFoldDB" id="A0A3Q3AEF5"/>
<dbReference type="Proteomes" id="UP000264800">
    <property type="component" value="Unplaced"/>
</dbReference>
<reference evidence="2" key="1">
    <citation type="submission" date="2025-08" db="UniProtKB">
        <authorList>
            <consortium name="Ensembl"/>
        </authorList>
    </citation>
    <scope>IDENTIFICATION</scope>
</reference>
<dbReference type="CTD" id="6618"/>
<dbReference type="PANTHER" id="PTHR15132">
    <property type="entry name" value="SNRNA-ACTIVATING PROTEIN COMPLEX SUBUNIT 2"/>
    <property type="match status" value="1"/>
</dbReference>
<dbReference type="OrthoDB" id="5990578at2759"/>
<dbReference type="RefSeq" id="XP_017282469.1">
    <property type="nucleotide sequence ID" value="XM_017426980.3"/>
</dbReference>
<reference evidence="2" key="2">
    <citation type="submission" date="2025-09" db="UniProtKB">
        <authorList>
            <consortium name="Ensembl"/>
        </authorList>
    </citation>
    <scope>IDENTIFICATION</scope>
</reference>
<dbReference type="GO" id="GO:0016251">
    <property type="term" value="F:RNA polymerase II general transcription initiation factor activity"/>
    <property type="evidence" value="ECO:0007669"/>
    <property type="project" value="InterPro"/>
</dbReference>
<dbReference type="KEGG" id="kmr:108242241"/>
<keyword evidence="3" id="KW-1185">Reference proteome</keyword>
<feature type="region of interest" description="Disordered" evidence="1">
    <location>
        <begin position="395"/>
        <end position="463"/>
    </location>
</feature>
<accession>A0A3Q3AEF5</accession>
<dbReference type="GO" id="GO:0009301">
    <property type="term" value="P:snRNA transcription"/>
    <property type="evidence" value="ECO:0007669"/>
    <property type="project" value="InterPro"/>
</dbReference>
<evidence type="ECO:0000256" key="1">
    <source>
        <dbReference type="SAM" id="MobiDB-lite"/>
    </source>
</evidence>
<evidence type="ECO:0000313" key="3">
    <source>
        <dbReference type="Proteomes" id="UP000264800"/>
    </source>
</evidence>
<organism evidence="2 3">
    <name type="scientific">Kryptolebias marmoratus</name>
    <name type="common">Mangrove killifish</name>
    <name type="synonym">Rivulus marmoratus</name>
    <dbReference type="NCBI Taxonomy" id="37003"/>
    <lineage>
        <taxon>Eukaryota</taxon>
        <taxon>Metazoa</taxon>
        <taxon>Chordata</taxon>
        <taxon>Craniata</taxon>
        <taxon>Vertebrata</taxon>
        <taxon>Euteleostomi</taxon>
        <taxon>Actinopterygii</taxon>
        <taxon>Neopterygii</taxon>
        <taxon>Teleostei</taxon>
        <taxon>Neoteleostei</taxon>
        <taxon>Acanthomorphata</taxon>
        <taxon>Ovalentaria</taxon>
        <taxon>Atherinomorphae</taxon>
        <taxon>Cyprinodontiformes</taxon>
        <taxon>Rivulidae</taxon>
        <taxon>Kryptolebias</taxon>
    </lineage>
</organism>
<dbReference type="Pfam" id="PF11035">
    <property type="entry name" value="SNAPC2"/>
    <property type="match status" value="1"/>
</dbReference>
<proteinExistence type="predicted"/>
<dbReference type="OMA" id="APIEVWI"/>
<feature type="compositionally biased region" description="Polar residues" evidence="1">
    <location>
        <begin position="290"/>
        <end position="301"/>
    </location>
</feature>
<dbReference type="Ensembl" id="ENSKMAT00000009775.1">
    <property type="protein sequence ID" value="ENSKMAP00000009629.1"/>
    <property type="gene ID" value="ENSKMAG00000007231.1"/>
</dbReference>